<dbReference type="Pfam" id="PF00096">
    <property type="entry name" value="zf-C2H2"/>
    <property type="match status" value="2"/>
</dbReference>
<dbReference type="GO" id="GO:0045944">
    <property type="term" value="P:positive regulation of transcription by RNA polymerase II"/>
    <property type="evidence" value="ECO:0007669"/>
    <property type="project" value="UniProtKB-ARBA"/>
</dbReference>
<dbReference type="Proteomes" id="UP000765509">
    <property type="component" value="Unassembled WGS sequence"/>
</dbReference>
<dbReference type="InterPro" id="IPR013087">
    <property type="entry name" value="Znf_C2H2_type"/>
</dbReference>
<keyword evidence="3 7" id="KW-0863">Zinc-finger</keyword>
<evidence type="ECO:0000259" key="9">
    <source>
        <dbReference type="PROSITE" id="PS50157"/>
    </source>
</evidence>
<dbReference type="PANTHER" id="PTHR19818">
    <property type="entry name" value="ZINC FINGER PROTEIN ZIC AND GLI"/>
    <property type="match status" value="1"/>
</dbReference>
<keyword evidence="11" id="KW-1185">Reference proteome</keyword>
<dbReference type="FunFam" id="3.30.160.60:FF:000032">
    <property type="entry name" value="Krueppel-like factor 4"/>
    <property type="match status" value="1"/>
</dbReference>
<feature type="compositionally biased region" description="Polar residues" evidence="8">
    <location>
        <begin position="559"/>
        <end position="583"/>
    </location>
</feature>
<evidence type="ECO:0000256" key="4">
    <source>
        <dbReference type="ARBA" id="ARBA00022833"/>
    </source>
</evidence>
<dbReference type="GO" id="GO:0000981">
    <property type="term" value="F:DNA-binding transcription factor activity, RNA polymerase II-specific"/>
    <property type="evidence" value="ECO:0007669"/>
    <property type="project" value="TreeGrafter"/>
</dbReference>
<feature type="compositionally biased region" description="Polar residues" evidence="8">
    <location>
        <begin position="174"/>
        <end position="184"/>
    </location>
</feature>
<dbReference type="Gene3D" id="3.30.160.60">
    <property type="entry name" value="Classic Zinc Finger"/>
    <property type="match status" value="3"/>
</dbReference>
<gene>
    <name evidence="10" type="ORF">O181_021882</name>
</gene>
<dbReference type="GO" id="GO:0005634">
    <property type="term" value="C:nucleus"/>
    <property type="evidence" value="ECO:0007669"/>
    <property type="project" value="UniProtKB-ARBA"/>
</dbReference>
<name>A0A9Q3CEF8_9BASI</name>
<evidence type="ECO:0000256" key="3">
    <source>
        <dbReference type="ARBA" id="ARBA00022771"/>
    </source>
</evidence>
<feature type="region of interest" description="Disordered" evidence="8">
    <location>
        <begin position="558"/>
        <end position="653"/>
    </location>
</feature>
<keyword evidence="5" id="KW-0805">Transcription regulation</keyword>
<comment type="caution">
    <text evidence="10">The sequence shown here is derived from an EMBL/GenBank/DDBJ whole genome shotgun (WGS) entry which is preliminary data.</text>
</comment>
<feature type="domain" description="C2H2-type" evidence="9">
    <location>
        <begin position="695"/>
        <end position="724"/>
    </location>
</feature>
<dbReference type="InterPro" id="IPR050329">
    <property type="entry name" value="GLI_C2H2-zinc-finger"/>
</dbReference>
<evidence type="ECO:0000256" key="7">
    <source>
        <dbReference type="PROSITE-ProRule" id="PRU00042"/>
    </source>
</evidence>
<keyword evidence="6" id="KW-0804">Transcription</keyword>
<organism evidence="10 11">
    <name type="scientific">Austropuccinia psidii MF-1</name>
    <dbReference type="NCBI Taxonomy" id="1389203"/>
    <lineage>
        <taxon>Eukaryota</taxon>
        <taxon>Fungi</taxon>
        <taxon>Dikarya</taxon>
        <taxon>Basidiomycota</taxon>
        <taxon>Pucciniomycotina</taxon>
        <taxon>Pucciniomycetes</taxon>
        <taxon>Pucciniales</taxon>
        <taxon>Sphaerophragmiaceae</taxon>
        <taxon>Austropuccinia</taxon>
    </lineage>
</organism>
<evidence type="ECO:0000256" key="2">
    <source>
        <dbReference type="ARBA" id="ARBA00022737"/>
    </source>
</evidence>
<dbReference type="InterPro" id="IPR036236">
    <property type="entry name" value="Znf_C2H2_sf"/>
</dbReference>
<evidence type="ECO:0000313" key="10">
    <source>
        <dbReference type="EMBL" id="MBW0482167.1"/>
    </source>
</evidence>
<evidence type="ECO:0000313" key="11">
    <source>
        <dbReference type="Proteomes" id="UP000765509"/>
    </source>
</evidence>
<evidence type="ECO:0000256" key="1">
    <source>
        <dbReference type="ARBA" id="ARBA00022723"/>
    </source>
</evidence>
<dbReference type="PROSITE" id="PS00028">
    <property type="entry name" value="ZINC_FINGER_C2H2_1"/>
    <property type="match status" value="2"/>
</dbReference>
<keyword evidence="2" id="KW-0677">Repeat</keyword>
<dbReference type="EMBL" id="AVOT02006674">
    <property type="protein sequence ID" value="MBW0482167.1"/>
    <property type="molecule type" value="Genomic_DNA"/>
</dbReference>
<feature type="region of interest" description="Disordered" evidence="8">
    <location>
        <begin position="165"/>
        <end position="184"/>
    </location>
</feature>
<keyword evidence="4" id="KW-0862">Zinc</keyword>
<feature type="compositionally biased region" description="Polar residues" evidence="8">
    <location>
        <begin position="610"/>
        <end position="630"/>
    </location>
</feature>
<dbReference type="PROSITE" id="PS50157">
    <property type="entry name" value="ZINC_FINGER_C2H2_2"/>
    <property type="match status" value="2"/>
</dbReference>
<evidence type="ECO:0000256" key="5">
    <source>
        <dbReference type="ARBA" id="ARBA00023015"/>
    </source>
</evidence>
<sequence length="787" mass="85250">MQASSNHSCKTSSGISTSAMLAQPLAEMLGHGASSTTDISEPQLSLLDTHDFIPSANSGSSSSQVSNGFSADVESSSWETGDWCSDLFKNSSDSWSFDCSFANNAKDFSFLDLPADIFASTSANTLDTPEPFNDSLLDLGVASLSDEFPMFATSLSVTSFDCTTSDDERRARSSGESATSSLQSENPAYRMQEYLIPELTVFGRRLGQEEDSIVNDSLKVSEMMAYPDTTPLITLGRAKKKTQSLSQMSNEQVDEALSSSGEAPSEHYFQAQAIKEWSGACSGDPLLEATFALPSFTPSESSPPSTCDPLNNLVTDLNAPLYAWNAKNELQLTVDISLTPSKLAPQAATNALPSASFIIHQDVWGTQSIPMSNQPSLESIPLCNQPSLESIPLCNQPSLDSNFESFLDVINSAPLLNSHPSAQTTDLLGLPLASVSNPPTATNWAGSQLGPSSLPLSYPQYDCFPEYLKGQVNNGNTSDFRFDTEIAPPSSAVTLSTIMTPQITQFVMETTAVPFSLNESLPSEPQNLSASLIPSPAGPALPFDLVSTFGHLAHVSPFPAQSSRQTSNFQSPLATSRGYLNSQKDSKRKLTQHSGVVEGPELKRQALLPPNQTTKGKENNQFTSTKNTLVGSRLKPGPKSKYTQVQHPPPNPNLMGFTSSEEFGGIPKQILRCMYETINHFTEETTGVVSASKRYMCKIEGCGRIFPRKTAVESHIQTHLEDKPFVCPVKDCNAAFVRQHDLRRHEHVHSGSKPFNCNCGKGFARGDALMRHRQRGICVGSVIPRRF</sequence>
<dbReference type="AlphaFoldDB" id="A0A9Q3CEF8"/>
<proteinExistence type="predicted"/>
<evidence type="ECO:0000256" key="6">
    <source>
        <dbReference type="ARBA" id="ARBA00023163"/>
    </source>
</evidence>
<dbReference type="SUPFAM" id="SSF57667">
    <property type="entry name" value="beta-beta-alpha zinc fingers"/>
    <property type="match status" value="1"/>
</dbReference>
<dbReference type="GO" id="GO:0000978">
    <property type="term" value="F:RNA polymerase II cis-regulatory region sequence-specific DNA binding"/>
    <property type="evidence" value="ECO:0007669"/>
    <property type="project" value="TreeGrafter"/>
</dbReference>
<feature type="domain" description="C2H2-type" evidence="9">
    <location>
        <begin position="725"/>
        <end position="754"/>
    </location>
</feature>
<dbReference type="SMART" id="SM00355">
    <property type="entry name" value="ZnF_C2H2"/>
    <property type="match status" value="2"/>
</dbReference>
<dbReference type="GO" id="GO:0008270">
    <property type="term" value="F:zinc ion binding"/>
    <property type="evidence" value="ECO:0007669"/>
    <property type="project" value="UniProtKB-KW"/>
</dbReference>
<accession>A0A9Q3CEF8</accession>
<reference evidence="10" key="1">
    <citation type="submission" date="2021-03" db="EMBL/GenBank/DDBJ databases">
        <title>Draft genome sequence of rust myrtle Austropuccinia psidii MF-1, a brazilian biotype.</title>
        <authorList>
            <person name="Quecine M.C."/>
            <person name="Pachon D.M.R."/>
            <person name="Bonatelli M.L."/>
            <person name="Correr F.H."/>
            <person name="Franceschini L.M."/>
            <person name="Leite T.F."/>
            <person name="Margarido G.R.A."/>
            <person name="Almeida C.A."/>
            <person name="Ferrarezi J.A."/>
            <person name="Labate C.A."/>
        </authorList>
    </citation>
    <scope>NUCLEOTIDE SEQUENCE</scope>
    <source>
        <strain evidence="10">MF-1</strain>
    </source>
</reference>
<keyword evidence="1" id="KW-0479">Metal-binding</keyword>
<evidence type="ECO:0000256" key="8">
    <source>
        <dbReference type="SAM" id="MobiDB-lite"/>
    </source>
</evidence>
<dbReference type="PANTHER" id="PTHR19818:SF144">
    <property type="entry name" value="METALLOTHIONEIN EXPRESSION ACTIVATOR-RELATED"/>
    <property type="match status" value="1"/>
</dbReference>
<dbReference type="OrthoDB" id="8117402at2759"/>
<protein>
    <recommendedName>
        <fullName evidence="9">C2H2-type domain-containing protein</fullName>
    </recommendedName>
</protein>